<dbReference type="SUPFAM" id="SSF52151">
    <property type="entry name" value="FabD/lysophospholipase-like"/>
    <property type="match status" value="1"/>
</dbReference>
<dbReference type="GO" id="GO:0006633">
    <property type="term" value="P:fatty acid biosynthetic process"/>
    <property type="evidence" value="ECO:0007669"/>
    <property type="project" value="InterPro"/>
</dbReference>
<dbReference type="InterPro" id="IPR014030">
    <property type="entry name" value="Ketoacyl_synth_N"/>
</dbReference>
<keyword evidence="3" id="KW-0808">Transferase</keyword>
<dbReference type="PANTHER" id="PTHR43775:SF37">
    <property type="entry name" value="SI:DKEY-61P9.11"/>
    <property type="match status" value="1"/>
</dbReference>
<dbReference type="AlphaFoldDB" id="A0AA43QLJ8"/>
<dbReference type="InterPro" id="IPR016039">
    <property type="entry name" value="Thiolase-like"/>
</dbReference>
<dbReference type="InterPro" id="IPR014043">
    <property type="entry name" value="Acyl_transferase_dom"/>
</dbReference>
<dbReference type="PROSITE" id="PS52004">
    <property type="entry name" value="KS3_2"/>
    <property type="match status" value="1"/>
</dbReference>
<dbReference type="PANTHER" id="PTHR43775">
    <property type="entry name" value="FATTY ACID SYNTHASE"/>
    <property type="match status" value="1"/>
</dbReference>
<feature type="region of interest" description="Disordered" evidence="4">
    <location>
        <begin position="514"/>
        <end position="548"/>
    </location>
</feature>
<dbReference type="Gene3D" id="3.40.366.10">
    <property type="entry name" value="Malonyl-Coenzyme A Acyl Carrier Protein, domain 2"/>
    <property type="match status" value="1"/>
</dbReference>
<organism evidence="6 7">
    <name type="scientific">Ramalina farinacea</name>
    <dbReference type="NCBI Taxonomy" id="258253"/>
    <lineage>
        <taxon>Eukaryota</taxon>
        <taxon>Fungi</taxon>
        <taxon>Dikarya</taxon>
        <taxon>Ascomycota</taxon>
        <taxon>Pezizomycotina</taxon>
        <taxon>Lecanoromycetes</taxon>
        <taxon>OSLEUM clade</taxon>
        <taxon>Lecanoromycetidae</taxon>
        <taxon>Lecanorales</taxon>
        <taxon>Lecanorineae</taxon>
        <taxon>Ramalinaceae</taxon>
        <taxon>Ramalina</taxon>
    </lineage>
</organism>
<evidence type="ECO:0000256" key="2">
    <source>
        <dbReference type="ARBA" id="ARBA00022553"/>
    </source>
</evidence>
<name>A0AA43QLJ8_9LECA</name>
<dbReference type="InterPro" id="IPR018201">
    <property type="entry name" value="Ketoacyl_synth_AS"/>
</dbReference>
<dbReference type="SUPFAM" id="SSF53901">
    <property type="entry name" value="Thiolase-like"/>
    <property type="match status" value="1"/>
</dbReference>
<dbReference type="Pfam" id="PF16073">
    <property type="entry name" value="SAT"/>
    <property type="match status" value="1"/>
</dbReference>
<sequence>MYKIVLLRMHSPLYATWQASLGDIPPQDAHSGFPILSYCNDWTLLTLPFAPSYYEHQPELYPVAGDGFSTGLGIGLVSAAAAACSKTLVELPGIAAQLIPVAFRSGATVDRILLQLHAASGKNGTCALFVPNPSEVTVQEELDAFYETISIPKSDRAFISMVSPAGCFVGGPSIRLEQLINRSIFFQSATLQTNLSYKGRGSALIYGETEIRNIMGPDGASLRPTYPPCWPFLSPIDGKEVAASSAPELFRGAVECMLQRPVRVNALMESAIQRGNEMKAFQGRILIPGSADAANTFAFALASGLQIRTEVVPLTRWCDDVLREKARGSDTKSKIAIVGMSARFSPTLSTEELGWDADIEACTHVDVLDEKLNGAKLNGCLGDRPDHKSYIEGLFARCNTDAELLDPRLAIVTAYEALEMAGFVPNRTPSSQLDRVGAFYSQTSDEWQEFSSTKGVKGSGPPRAFTPGRVSHYFNFGGPCHSVDTACTSSLAAVHRACRALQSDECDTAVVGGLDVSSSPKEKADGESLSRVQSPEIDGPGKVENQDGDDEIAQAKGVGTIVLKRSEDAGADNDSILGFILQSATNHSGDSISARHPHAGSQSKLHSRLLRMAGIDPSEVSYISKQGTVVTSTEDAYVQKNTNEVTSGKIEIPQDINSTKPTMNAQIEGAFGVMALISLILKMRKQETLDEATIRELDRTRGLPTAKNSSLVNRKPRLAFLTRVSMARGNTALLLQGQAQPIVPSVPQEGELTTVLQCLVVVSANTPKSLQLSLQSVQRHVQRIRHLPFTSAAYTTTARRVHHRYRSAFPVTSKDDLFTQLTSTMESFAITPPKRIPTPPPKIAFIFTGQGAFYPQLASQLYHLCSRFRTDITYLADLATHQGLPSFMPAITGTADVGRNLPPQTQQLALACVQMALVRLWRAWGVVPTAVVGQSLGEYAALNAAGVISVDHTIHLVGQRGRILQASCERGTHGMLAVQAGVDTINSISSSQSSNSSDSADDKAFEVECLNSPTDSVIGGTKSAMANLASALKSAGIRCAPVDLPYAFHSAQVEPVLEPYRYIAEGVVYEPPCVPVISSLLGKVIAKGGVFDGEYCERHTRDPVNLVGAVRAAAQRGIIDVADTICVEIGPHPVCSRFVASSLGAARGAMKLVPSLRRNDAPQGTLCTSLGVLHCAGVEVDWAEVHRDTETRGSRGEGARLVPGWPANRFGVEDCEEGSYPITSLPTPPFWGRDSDGNE</sequence>
<feature type="region of interest" description="Disordered" evidence="4">
    <location>
        <begin position="1218"/>
        <end position="1239"/>
    </location>
</feature>
<dbReference type="InterPro" id="IPR032088">
    <property type="entry name" value="SAT"/>
</dbReference>
<gene>
    <name evidence="6" type="ORF">OHK93_007351</name>
</gene>
<evidence type="ECO:0000313" key="7">
    <source>
        <dbReference type="Proteomes" id="UP001161017"/>
    </source>
</evidence>
<dbReference type="PROSITE" id="PS00606">
    <property type="entry name" value="KS3_1"/>
    <property type="match status" value="1"/>
</dbReference>
<dbReference type="Pfam" id="PF00109">
    <property type="entry name" value="ketoacyl-synt"/>
    <property type="match status" value="1"/>
</dbReference>
<dbReference type="Pfam" id="PF00698">
    <property type="entry name" value="Acyl_transf_1"/>
    <property type="match status" value="1"/>
</dbReference>
<dbReference type="InterPro" id="IPR016035">
    <property type="entry name" value="Acyl_Trfase/lysoPLipase"/>
</dbReference>
<dbReference type="GO" id="GO:0004312">
    <property type="term" value="F:fatty acid synthase activity"/>
    <property type="evidence" value="ECO:0007669"/>
    <property type="project" value="TreeGrafter"/>
</dbReference>
<dbReference type="Gene3D" id="3.40.47.10">
    <property type="match status" value="1"/>
</dbReference>
<evidence type="ECO:0000256" key="4">
    <source>
        <dbReference type="SAM" id="MobiDB-lite"/>
    </source>
</evidence>
<reference evidence="6" key="1">
    <citation type="journal article" date="2023" name="Genome Biol. Evol.">
        <title>First Whole Genome Sequence and Flow Cytometry Genome Size Data for the Lichen-Forming Fungus Ramalina farinacea (Ascomycota).</title>
        <authorList>
            <person name="Llewellyn T."/>
            <person name="Mian S."/>
            <person name="Hill R."/>
            <person name="Leitch I.J."/>
            <person name="Gaya E."/>
        </authorList>
    </citation>
    <scope>NUCLEOTIDE SEQUENCE</scope>
    <source>
        <strain evidence="6">LIQ254RAFAR</strain>
    </source>
</reference>
<dbReference type="Gene3D" id="3.30.70.3290">
    <property type="match status" value="1"/>
</dbReference>
<dbReference type="GO" id="GO:0044550">
    <property type="term" value="P:secondary metabolite biosynthetic process"/>
    <property type="evidence" value="ECO:0007669"/>
    <property type="project" value="TreeGrafter"/>
</dbReference>
<dbReference type="CDD" id="cd00833">
    <property type="entry name" value="PKS"/>
    <property type="match status" value="1"/>
</dbReference>
<evidence type="ECO:0000256" key="3">
    <source>
        <dbReference type="ARBA" id="ARBA00022679"/>
    </source>
</evidence>
<dbReference type="Pfam" id="PF22621">
    <property type="entry name" value="CurL-like_PKS_C"/>
    <property type="match status" value="1"/>
</dbReference>
<keyword evidence="1" id="KW-0596">Phosphopantetheine</keyword>
<dbReference type="Pfam" id="PF02801">
    <property type="entry name" value="Ketoacyl-synt_C"/>
    <property type="match status" value="1"/>
</dbReference>
<evidence type="ECO:0000259" key="5">
    <source>
        <dbReference type="PROSITE" id="PS52004"/>
    </source>
</evidence>
<dbReference type="GO" id="GO:0004315">
    <property type="term" value="F:3-oxoacyl-[acyl-carrier-protein] synthase activity"/>
    <property type="evidence" value="ECO:0007669"/>
    <property type="project" value="InterPro"/>
</dbReference>
<dbReference type="InterPro" id="IPR050091">
    <property type="entry name" value="PKS_NRPS_Biosynth_Enz"/>
</dbReference>
<dbReference type="Gene3D" id="3.30.70.250">
    <property type="entry name" value="Malonyl-CoA ACP transacylase, ACP-binding"/>
    <property type="match status" value="1"/>
</dbReference>
<dbReference type="SMART" id="SM00827">
    <property type="entry name" value="PKS_AT"/>
    <property type="match status" value="1"/>
</dbReference>
<dbReference type="SMART" id="SM00825">
    <property type="entry name" value="PKS_KS"/>
    <property type="match status" value="1"/>
</dbReference>
<evidence type="ECO:0000313" key="6">
    <source>
        <dbReference type="EMBL" id="MDI1488077.1"/>
    </source>
</evidence>
<protein>
    <submittedName>
        <fullName evidence="6">Type I Iterative PKS</fullName>
    </submittedName>
</protein>
<dbReference type="Proteomes" id="UP001161017">
    <property type="component" value="Unassembled WGS sequence"/>
</dbReference>
<accession>A0AA43QLJ8</accession>
<dbReference type="EMBL" id="JAPUFD010000007">
    <property type="protein sequence ID" value="MDI1488077.1"/>
    <property type="molecule type" value="Genomic_DNA"/>
</dbReference>
<comment type="caution">
    <text evidence="6">The sequence shown here is derived from an EMBL/GenBank/DDBJ whole genome shotgun (WGS) entry which is preliminary data.</text>
</comment>
<proteinExistence type="predicted"/>
<evidence type="ECO:0000256" key="1">
    <source>
        <dbReference type="ARBA" id="ARBA00022450"/>
    </source>
</evidence>
<feature type="domain" description="Ketosynthase family 3 (KS3)" evidence="5">
    <location>
        <begin position="332"/>
        <end position="737"/>
    </location>
</feature>
<dbReference type="InterPro" id="IPR001227">
    <property type="entry name" value="Ac_transferase_dom_sf"/>
</dbReference>
<dbReference type="InterPro" id="IPR020841">
    <property type="entry name" value="PKS_Beta-ketoAc_synthase_dom"/>
</dbReference>
<keyword evidence="2" id="KW-0597">Phosphoprotein</keyword>
<dbReference type="InterPro" id="IPR014031">
    <property type="entry name" value="Ketoacyl_synth_C"/>
</dbReference>
<keyword evidence="7" id="KW-1185">Reference proteome</keyword>